<proteinExistence type="predicted"/>
<reference evidence="3 4" key="1">
    <citation type="submission" date="2025-04" db="UniProtKB">
        <authorList>
            <consortium name="RefSeq"/>
        </authorList>
    </citation>
    <scope>IDENTIFICATION</scope>
    <source>
        <tissue evidence="3 4">Muscle</tissue>
    </source>
</reference>
<feature type="compositionally biased region" description="Polar residues" evidence="1">
    <location>
        <begin position="876"/>
        <end position="889"/>
    </location>
</feature>
<feature type="region of interest" description="Disordered" evidence="1">
    <location>
        <begin position="1630"/>
        <end position="1654"/>
    </location>
</feature>
<dbReference type="GO" id="GO:0005634">
    <property type="term" value="C:nucleus"/>
    <property type="evidence" value="ECO:0007669"/>
    <property type="project" value="TreeGrafter"/>
</dbReference>
<feature type="compositionally biased region" description="Basic and acidic residues" evidence="1">
    <location>
        <begin position="1630"/>
        <end position="1652"/>
    </location>
</feature>
<dbReference type="GO" id="GO:1990226">
    <property type="term" value="F:histone methyltransferase binding"/>
    <property type="evidence" value="ECO:0007669"/>
    <property type="project" value="TreeGrafter"/>
</dbReference>
<feature type="region of interest" description="Disordered" evidence="1">
    <location>
        <begin position="724"/>
        <end position="747"/>
    </location>
</feature>
<keyword evidence="2" id="KW-1185">Reference proteome</keyword>
<dbReference type="OrthoDB" id="9909281at2759"/>
<feature type="compositionally biased region" description="Basic and acidic residues" evidence="1">
    <location>
        <begin position="1675"/>
        <end position="1688"/>
    </location>
</feature>
<dbReference type="RefSeq" id="XP_035875078.1">
    <property type="nucleotide sequence ID" value="XM_036019185.1"/>
</dbReference>
<dbReference type="RefSeq" id="XP_035875080.1">
    <property type="nucleotide sequence ID" value="XM_036019187.1"/>
</dbReference>
<dbReference type="GeneID" id="114512785"/>
<evidence type="ECO:0000256" key="1">
    <source>
        <dbReference type="SAM" id="MobiDB-lite"/>
    </source>
</evidence>
<protein>
    <submittedName>
        <fullName evidence="3 4">Retroelement silencing factor 1 isoform X1</fullName>
    </submittedName>
</protein>
<dbReference type="InterPro" id="IPR027866">
    <property type="entry name" value="RESF1"/>
</dbReference>
<organism evidence="2 4">
    <name type="scientific">Phyllostomus discolor</name>
    <name type="common">pale spear-nosed bat</name>
    <dbReference type="NCBI Taxonomy" id="89673"/>
    <lineage>
        <taxon>Eukaryota</taxon>
        <taxon>Metazoa</taxon>
        <taxon>Chordata</taxon>
        <taxon>Craniata</taxon>
        <taxon>Vertebrata</taxon>
        <taxon>Euteleostomi</taxon>
        <taxon>Mammalia</taxon>
        <taxon>Eutheria</taxon>
        <taxon>Laurasiatheria</taxon>
        <taxon>Chiroptera</taxon>
        <taxon>Yangochiroptera</taxon>
        <taxon>Phyllostomidae</taxon>
        <taxon>Phyllostominae</taxon>
        <taxon>Phyllostomus</taxon>
    </lineage>
</organism>
<feature type="region of interest" description="Disordered" evidence="1">
    <location>
        <begin position="868"/>
        <end position="896"/>
    </location>
</feature>
<dbReference type="Proteomes" id="UP000504628">
    <property type="component" value="Chromosome 2"/>
</dbReference>
<feature type="compositionally biased region" description="Polar residues" evidence="1">
    <location>
        <begin position="732"/>
        <end position="741"/>
    </location>
</feature>
<gene>
    <name evidence="3 4 5" type="primary">RESF1</name>
</gene>
<accession>A0A7E6D9Z3</accession>
<dbReference type="PANTHER" id="PTHR21604">
    <property type="entry name" value="RETROELEMENT SILENCING FACTOR 1"/>
    <property type="match status" value="1"/>
</dbReference>
<dbReference type="CTD" id="55196"/>
<evidence type="ECO:0000313" key="4">
    <source>
        <dbReference type="RefSeq" id="XP_035875079.1"/>
    </source>
</evidence>
<evidence type="ECO:0000313" key="5">
    <source>
        <dbReference type="RefSeq" id="XP_035875080.1"/>
    </source>
</evidence>
<evidence type="ECO:0000313" key="3">
    <source>
        <dbReference type="RefSeq" id="XP_035875078.1"/>
    </source>
</evidence>
<feature type="compositionally biased region" description="Basic and acidic residues" evidence="1">
    <location>
        <begin position="1698"/>
        <end position="1713"/>
    </location>
</feature>
<dbReference type="Pfam" id="PF15395">
    <property type="entry name" value="DUF4617"/>
    <property type="match status" value="1"/>
</dbReference>
<name>A0A7E6D9Z3_9CHIR</name>
<dbReference type="PANTHER" id="PTHR21604:SF0">
    <property type="entry name" value="RETROELEMENT SILENCING FACTOR 1"/>
    <property type="match status" value="1"/>
</dbReference>
<evidence type="ECO:0000313" key="2">
    <source>
        <dbReference type="Proteomes" id="UP000504628"/>
    </source>
</evidence>
<dbReference type="RefSeq" id="XP_035875079.1">
    <property type="nucleotide sequence ID" value="XM_036019186.1"/>
</dbReference>
<feature type="region of interest" description="Disordered" evidence="1">
    <location>
        <begin position="1668"/>
        <end position="1740"/>
    </location>
</feature>
<sequence length="1775" mass="198652">MGIWYLPHRIVVITTHLEQFLARDILSFKKTRLLIHFYYIKSTMNWNAKPESVTVPPLYPKNHSSFLETTLMNTSSQGSLNSPGNNQPACMFLSNSNPVSQPLYNIRNYKTPQQISVSDMHSGTIVASQSSVERITYANVKGPTQLNHSLQMSSGVAQNTWIDSPMRNSMFPHTGATVSQQTGFRTNIPNVNALQNQFVTSDTYSMQVQMIPSNSVRVPVTYQGNQRLNSSLSERQGNWAQQYTASGLPYPDYRPLPRQYSYPSRSFLQNPTLQKQNPMPSASLQIRNSLPPNSALNLYSKQPATVQSYQYAVTQIDKRPPPPPYDYRYTTQPLQNTQHVIKHSSIDVPQSQEAHLPEIRKTFCRGFQQQNINENISMIGNFCKLKVNTNVNQSFNDPIRFSVDGVQMLAQNNQGERVDSCNLSSNQVLDTSATKERLVRDIKTLVEMKKKFSELARKVKIDKNVLMAAGCIKATNNSCSESAQNSELSVKQTAKIQSGQQVTQFTPMTAEDKQPTIAETAKETNRTRSTLDTNCRNFNQVNSILMNSVSSEKVPDQLHDLKVTTSLKTSTVETLSNTQFSSGNLVNVEENVQTNSETTSVPQSMTFEEYASKYINKNRLLLNLLAHEDKIEKKLLKDGCETIQDSKLYSFEVNSNTQITGNHLNLKTVEAPSTCNVNAKISDSSFCFEHKSSISGIPSKSDSHCSMELLATCLSLWKKQPLEPTENKQGHESATSRTPVGNSKPIEISDKNPFSVVGNSQNKIVNCSQVTALPMVVQNYESSGATITKGTELQIAVVSPLILSDVKTLPVKGITSEVLSETVYPVIKEGSVCSLQNQLAENTRVTSTLKVNEPVVGTSTNTKNCPLIQKEKQSKSADGNSEGTPNISQGKHIISEPDTHYPVSDLQALSKSRNSDVSNDLLQIDNICSLVEGDTSYNSQIAKIFNSPVKKVEPQKSLFNLQVISSIQQKEPLENITEKDFHFQKDNFVQCMDVSHKILDQSESLQPPESSLLKNAETNSETEEFDLEHVTKKETTSIDMCPSAAIQQESNTQEIVSCNYTAQGLAGNEVLNDKTSKLYPYDQLSELLKEFPYGIEAMITSEGHVAQQITDQISKDQSCDKTSCDSKDSADQIKITVLNSEQMKELFPEQHDQPYEGDPLTESQKEDLVTKEGSQCSAPIPTGGESCNSVMDSEKDDVRCCALGWLAMEYEGVPQCQCNSMKNSTSKVEEGKDQCSLVTNSCKQKELTSDRDVPIEFKSPPSIPPTFPDGKNQFPEIEQGSDIKEAFKTKSSSPRTQQELPSQPFCKSGKKLDSLQCHKRKKNLKFHEVTFHSSNKVKFSQESLQRKLTAQNSYPLKAKIGFSTNKNKDVHKKNGSLVWPILPEKRKLKTGDSELKVSAKRKLGEGSILDSDIKRMKYNKQEQNKNGGSIFKISNFLSNRDERVKEKIILNVKSSSYKYSLSKSNRILSQECLQRQKHKETMGIKTSKKTCGKNIPCDSQYMRASKVSMQVGSCGKSNERQSSSVQTSKESNIFISHDKSIKTHHPEGSKTNLLENVKETVVGKQPDKIWIDKTKLDTNSNNVNNGVELSQMSAQAKEQRKQYLNRVAFKCTERESICLTKLDSLPKKLNKDKEKRLENKPRSPLPKKDTTEKQSLLEFKLCPDGLINKSTTSTEEQKDLEPYPRKEQASMQVTGIKSTKEDWIKGAPEEKRIPKANQEIDDNDLGNSRNAKRTLSADGFETLQSQVKDSKAMFQTYKKMYLEKRSRSLGSSPLK</sequence>